<evidence type="ECO:0000313" key="3">
    <source>
        <dbReference type="Proteomes" id="UP000288028"/>
    </source>
</evidence>
<dbReference type="GeneID" id="95581200"/>
<dbReference type="PANTHER" id="PTHR33387">
    <property type="entry name" value="RMLC-LIKE JELLY ROLL FOLD PROTEIN"/>
    <property type="match status" value="1"/>
</dbReference>
<dbReference type="CDD" id="cd06121">
    <property type="entry name" value="cupin_YML079wp"/>
    <property type="match status" value="1"/>
</dbReference>
<dbReference type="AlphaFoldDB" id="A0A430AR62"/>
<dbReference type="InterPro" id="IPR011051">
    <property type="entry name" value="RmlC_Cupin_sf"/>
</dbReference>
<evidence type="ECO:0000259" key="1">
    <source>
        <dbReference type="Pfam" id="PF06172"/>
    </source>
</evidence>
<dbReference type="InterPro" id="IPR039935">
    <property type="entry name" value="YML079W-like"/>
</dbReference>
<dbReference type="OrthoDB" id="9798288at2"/>
<accession>A0A430AR62</accession>
<dbReference type="SUPFAM" id="SSF51182">
    <property type="entry name" value="RmlC-like cupins"/>
    <property type="match status" value="1"/>
</dbReference>
<comment type="caution">
    <text evidence="2">The sequence shown here is derived from an EMBL/GenBank/DDBJ whole genome shotgun (WGS) entry which is preliminary data.</text>
</comment>
<name>A0A430AR62_9ENTE</name>
<proteinExistence type="predicted"/>
<sequence>MKSQQEWIDTLQLEKHPEGGYYLRTEESEETVVRNNQERKLYTSIYFLLTTESPSHFHQLTVDEIWYYHDGEPLTVHCIFEDGHYEQIKIGKDISKGERLHYTVPKGTIFGSTVDKDYALVSCAVIPGFDFTDFKLFTKKELLEKFPEHEMIIDKLTLEKI</sequence>
<reference evidence="2 3" key="1">
    <citation type="submission" date="2017-05" db="EMBL/GenBank/DDBJ databases">
        <title>Vagococcus spp. assemblies.</title>
        <authorList>
            <person name="Gulvik C.A."/>
        </authorList>
    </citation>
    <scope>NUCLEOTIDE SEQUENCE [LARGE SCALE GENOMIC DNA]</scope>
    <source>
        <strain evidence="2 3">SS1714</strain>
    </source>
</reference>
<feature type="domain" description="DUF985" evidence="1">
    <location>
        <begin position="5"/>
        <end position="136"/>
    </location>
</feature>
<dbReference type="RefSeq" id="WP_126796106.1">
    <property type="nucleotide sequence ID" value="NZ_CP060720.1"/>
</dbReference>
<gene>
    <name evidence="2" type="ORF">CBF28_13515</name>
</gene>
<dbReference type="PANTHER" id="PTHR33387:SF3">
    <property type="entry name" value="DUF985 DOMAIN-CONTAINING PROTEIN"/>
    <property type="match status" value="1"/>
</dbReference>
<dbReference type="EMBL" id="NGKB01000017">
    <property type="protein sequence ID" value="RSU10589.1"/>
    <property type="molecule type" value="Genomic_DNA"/>
</dbReference>
<dbReference type="Pfam" id="PF06172">
    <property type="entry name" value="Cupin_5"/>
    <property type="match status" value="1"/>
</dbReference>
<keyword evidence="3" id="KW-1185">Reference proteome</keyword>
<dbReference type="Gene3D" id="2.60.120.10">
    <property type="entry name" value="Jelly Rolls"/>
    <property type="match status" value="1"/>
</dbReference>
<protein>
    <submittedName>
        <fullName evidence="2">Cupin</fullName>
    </submittedName>
</protein>
<evidence type="ECO:0000313" key="2">
    <source>
        <dbReference type="EMBL" id="RSU10589.1"/>
    </source>
</evidence>
<dbReference type="InterPro" id="IPR014710">
    <property type="entry name" value="RmlC-like_jellyroll"/>
</dbReference>
<dbReference type="Proteomes" id="UP000288028">
    <property type="component" value="Unassembled WGS sequence"/>
</dbReference>
<organism evidence="2 3">
    <name type="scientific">Vagococcus carniphilus</name>
    <dbReference type="NCBI Taxonomy" id="218144"/>
    <lineage>
        <taxon>Bacteria</taxon>
        <taxon>Bacillati</taxon>
        <taxon>Bacillota</taxon>
        <taxon>Bacilli</taxon>
        <taxon>Lactobacillales</taxon>
        <taxon>Enterococcaceae</taxon>
        <taxon>Vagococcus</taxon>
    </lineage>
</organism>
<dbReference type="InterPro" id="IPR009327">
    <property type="entry name" value="Cupin_DUF985"/>
</dbReference>